<dbReference type="InterPro" id="IPR000821">
    <property type="entry name" value="Ala_racemase"/>
</dbReference>
<name>A0A101E3J9_9THEO</name>
<feature type="domain" description="Alanine racemase N-terminal" evidence="4">
    <location>
        <begin position="7"/>
        <end position="222"/>
    </location>
</feature>
<keyword evidence="3" id="KW-0413">Isomerase</keyword>
<dbReference type="Gene3D" id="3.20.20.10">
    <property type="entry name" value="Alanine racemase"/>
    <property type="match status" value="1"/>
</dbReference>
<dbReference type="SUPFAM" id="SSF51419">
    <property type="entry name" value="PLP-binding barrel"/>
    <property type="match status" value="1"/>
</dbReference>
<evidence type="ECO:0000256" key="3">
    <source>
        <dbReference type="ARBA" id="ARBA00023235"/>
    </source>
</evidence>
<sequence>MYPLLRINLEKLRHNAHIIVELCRKRNIKVVGVTKVFCAIPKVAEELVKAGVDMLGDSRIKNLKKLQHIPVPKMLLRIPMESEVEEVVKYADISLNSEISTIKNLSEEAIRQGKVHDIILMIDLGDLREGVLKEDALSVAEEILELKGVRLRGVGTNLTCYGSVIPTPDILEELIEVKEAIEKKFGQKLDIVSGGNSSSLYLVQNGLIPRGINQLRIGEAIVLGRETAFGDRIPHTYDDVFTLEAQIVELKEKPSYPRGILGMDAFGERQVYVDRGIMKRAILGIGRQDVNINDLIPVESCIELIGSSSDHLIVNVTNCDYPYKVGDVVKFKLRYGGILSCSTSEYVEKVIEEA</sequence>
<comment type="caution">
    <text evidence="5">The sequence shown here is derived from an EMBL/GenBank/DDBJ whole genome shotgun (WGS) entry which is preliminary data.</text>
</comment>
<dbReference type="GO" id="GO:0005829">
    <property type="term" value="C:cytosol"/>
    <property type="evidence" value="ECO:0007669"/>
    <property type="project" value="TreeGrafter"/>
</dbReference>
<comment type="cofactor">
    <cofactor evidence="1">
        <name>pyridoxal 5'-phosphate</name>
        <dbReference type="ChEBI" id="CHEBI:597326"/>
    </cofactor>
</comment>
<dbReference type="AlphaFoldDB" id="A0A101E3J9"/>
<dbReference type="GO" id="GO:0008784">
    <property type="term" value="F:alanine racemase activity"/>
    <property type="evidence" value="ECO:0007669"/>
    <property type="project" value="TreeGrafter"/>
</dbReference>
<evidence type="ECO:0000256" key="1">
    <source>
        <dbReference type="ARBA" id="ARBA00001933"/>
    </source>
</evidence>
<protein>
    <submittedName>
        <fullName evidence="5">Alanine racemase</fullName>
    </submittedName>
</protein>
<dbReference type="PANTHER" id="PTHR30511">
    <property type="entry name" value="ALANINE RACEMASE"/>
    <property type="match status" value="1"/>
</dbReference>
<accession>A0A101E3J9</accession>
<dbReference type="RefSeq" id="WP_278429533.1">
    <property type="nucleotide sequence ID" value="NZ_DOLB01000161.1"/>
</dbReference>
<dbReference type="GO" id="GO:0030170">
    <property type="term" value="F:pyridoxal phosphate binding"/>
    <property type="evidence" value="ECO:0007669"/>
    <property type="project" value="TreeGrafter"/>
</dbReference>
<evidence type="ECO:0000259" key="4">
    <source>
        <dbReference type="Pfam" id="PF01168"/>
    </source>
</evidence>
<gene>
    <name evidence="5" type="ORF">DEA61_10865</name>
</gene>
<evidence type="ECO:0000313" key="5">
    <source>
        <dbReference type="EMBL" id="HBT50255.1"/>
    </source>
</evidence>
<reference evidence="5 6" key="1">
    <citation type="journal article" date="2018" name="Nat. Biotechnol.">
        <title>A standardized bacterial taxonomy based on genome phylogeny substantially revises the tree of life.</title>
        <authorList>
            <person name="Parks D.H."/>
            <person name="Chuvochina M."/>
            <person name="Waite D.W."/>
            <person name="Rinke C."/>
            <person name="Skarshewski A."/>
            <person name="Chaumeil P.A."/>
            <person name="Hugenholtz P."/>
        </authorList>
    </citation>
    <scope>NUCLEOTIDE SEQUENCE [LARGE SCALE GENOMIC DNA]</scope>
    <source>
        <strain evidence="5">UBA12544</strain>
    </source>
</reference>
<proteinExistence type="predicted"/>
<dbReference type="EMBL" id="DOLB01000161">
    <property type="protein sequence ID" value="HBT50255.1"/>
    <property type="molecule type" value="Genomic_DNA"/>
</dbReference>
<evidence type="ECO:0000313" key="6">
    <source>
        <dbReference type="Proteomes" id="UP000264445"/>
    </source>
</evidence>
<dbReference type="CDD" id="cd06815">
    <property type="entry name" value="PLPDE_III_AR_like_1"/>
    <property type="match status" value="1"/>
</dbReference>
<dbReference type="InterPro" id="IPR029066">
    <property type="entry name" value="PLP-binding_barrel"/>
</dbReference>
<dbReference type="NCBIfam" id="NF040742">
    <property type="entry name" value="racem_Orr"/>
    <property type="match status" value="1"/>
</dbReference>
<dbReference type="PANTHER" id="PTHR30511:SF3">
    <property type="entry name" value="LYSINE RACEMASE"/>
    <property type="match status" value="1"/>
</dbReference>
<dbReference type="InterPro" id="IPR001608">
    <property type="entry name" value="Ala_racemase_N"/>
</dbReference>
<evidence type="ECO:0000256" key="2">
    <source>
        <dbReference type="ARBA" id="ARBA00022898"/>
    </source>
</evidence>
<dbReference type="Pfam" id="PF01168">
    <property type="entry name" value="Ala_racemase_N"/>
    <property type="match status" value="1"/>
</dbReference>
<keyword evidence="2" id="KW-0663">Pyridoxal phosphate</keyword>
<organism evidence="5 6">
    <name type="scientific">Caldanaerobacter subterraneus</name>
    <dbReference type="NCBI Taxonomy" id="911092"/>
    <lineage>
        <taxon>Bacteria</taxon>
        <taxon>Bacillati</taxon>
        <taxon>Bacillota</taxon>
        <taxon>Clostridia</taxon>
        <taxon>Thermoanaerobacterales</taxon>
        <taxon>Thermoanaerobacteraceae</taxon>
        <taxon>Caldanaerobacter</taxon>
    </lineage>
</organism>
<dbReference type="Proteomes" id="UP000264445">
    <property type="component" value="Unassembled WGS sequence"/>
</dbReference>